<dbReference type="RefSeq" id="WP_003146051.1">
    <property type="nucleotide sequence ID" value="NZ_GL883582.1"/>
</dbReference>
<dbReference type="Gene3D" id="3.30.70.1280">
    <property type="entry name" value="SP0830-like domains"/>
    <property type="match status" value="1"/>
</dbReference>
<dbReference type="SUPFAM" id="SSF160379">
    <property type="entry name" value="SP0830-like"/>
    <property type="match status" value="1"/>
</dbReference>
<dbReference type="Proteomes" id="UP000004773">
    <property type="component" value="Unassembled WGS sequence"/>
</dbReference>
<name>A0AA87AV66_9BACL</name>
<dbReference type="AlphaFoldDB" id="A0AA87AV66"/>
<protein>
    <recommendedName>
        <fullName evidence="3">Phosphopentomutase</fullName>
    </recommendedName>
</protein>
<dbReference type="PIRSF" id="PIRSF008502">
    <property type="entry name" value="UCP008502"/>
    <property type="match status" value="1"/>
</dbReference>
<evidence type="ECO:0000313" key="2">
    <source>
        <dbReference type="Proteomes" id="UP000004773"/>
    </source>
</evidence>
<evidence type="ECO:0008006" key="3">
    <source>
        <dbReference type="Google" id="ProtNLM"/>
    </source>
</evidence>
<reference evidence="1 2" key="1">
    <citation type="submission" date="2011-03" db="EMBL/GenBank/DDBJ databases">
        <title>The Genome Sequence of Gemella haemolysans M341.</title>
        <authorList>
            <consortium name="The Broad Institute Genome Sequencing Platform"/>
            <consortium name="The Broad Institute Genome Sequencing Center for Infectious Disease"/>
            <person name="Earl A."/>
            <person name="Ward D."/>
            <person name="Feldgarden M."/>
            <person name="Gevers D."/>
            <person name="Sibley C.D."/>
            <person name="Field T.R."/>
            <person name="Grinwis M."/>
            <person name="Eshaghurshan C.S."/>
            <person name="Surette M.G."/>
            <person name="Young S.K."/>
            <person name="Zeng Q."/>
            <person name="Gargeya S."/>
            <person name="Fitzgerald M."/>
            <person name="Haas B."/>
            <person name="Abouelleil A."/>
            <person name="Alvarado L."/>
            <person name="Arachchi H.M."/>
            <person name="Berlin A."/>
            <person name="Brown A."/>
            <person name="Chapman S.B."/>
            <person name="Chen Z."/>
            <person name="Dunbar C."/>
            <person name="Freedman E."/>
            <person name="Gearin G."/>
            <person name="Gellesch M."/>
            <person name="Goldberg J."/>
            <person name="Griggs A."/>
            <person name="Gujja S."/>
            <person name="Heilman E.R."/>
            <person name="Heiman D."/>
            <person name="Howarth C."/>
            <person name="Larson L."/>
            <person name="Lui A."/>
            <person name="MacDonald P.J.P."/>
            <person name="Mehta T."/>
            <person name="Montmayeur A."/>
            <person name="Murphy C."/>
            <person name="Neiman D."/>
            <person name="Pearson M."/>
            <person name="Priest M."/>
            <person name="Roberts A."/>
            <person name="Saif S."/>
            <person name="Shea T."/>
            <person name="Shenoy N."/>
            <person name="Sisk P."/>
            <person name="Stolte C."/>
            <person name="Sykes S."/>
            <person name="White J."/>
            <person name="Yandava C."/>
            <person name="Wortman J."/>
            <person name="Nusbaum C."/>
            <person name="Birren B."/>
        </authorList>
    </citation>
    <scope>NUCLEOTIDE SEQUENCE [LARGE SCALE GENOMIC DNA]</scope>
    <source>
        <strain evidence="1 2">M341</strain>
    </source>
</reference>
<dbReference type="InterPro" id="IPR012545">
    <property type="entry name" value="DUF1697"/>
</dbReference>
<organism evidence="1 2">
    <name type="scientific">Gemella haemolysans M341</name>
    <dbReference type="NCBI Taxonomy" id="562981"/>
    <lineage>
        <taxon>Bacteria</taxon>
        <taxon>Bacillati</taxon>
        <taxon>Bacillota</taxon>
        <taxon>Bacilli</taxon>
        <taxon>Bacillales</taxon>
        <taxon>Gemellaceae</taxon>
        <taxon>Gemella</taxon>
    </lineage>
</organism>
<proteinExistence type="predicted"/>
<gene>
    <name evidence="1" type="ORF">HMPREF0428_00221</name>
</gene>
<dbReference type="Pfam" id="PF08002">
    <property type="entry name" value="DUF1697"/>
    <property type="match status" value="1"/>
</dbReference>
<dbReference type="PANTHER" id="PTHR36439">
    <property type="entry name" value="BLL4334 PROTEIN"/>
    <property type="match status" value="1"/>
</dbReference>
<dbReference type="PANTHER" id="PTHR36439:SF1">
    <property type="entry name" value="DUF1697 DOMAIN-CONTAINING PROTEIN"/>
    <property type="match status" value="1"/>
</dbReference>
<accession>A0AA87AV66</accession>
<dbReference type="EMBL" id="ACRO01000003">
    <property type="protein sequence ID" value="EGF87346.1"/>
    <property type="molecule type" value="Genomic_DNA"/>
</dbReference>
<dbReference type="Gene3D" id="3.30.70.1260">
    <property type="entry name" value="bacterial protein sp0830 like"/>
    <property type="match status" value="1"/>
</dbReference>
<sequence length="180" mass="21239">MKYVLLLRGINVGGKNKVSMADLKDAIAYLGYKNVITYINSGNIIFDTTENIGVVNDKISQILNSYPFKINKVILTKQEYIEELKNLPSWWKDDFYRKDVLFYSEDIDYSIIKERINNIPLKDEKVHFGKRAVFWGKFNEKNYLKTAYHKYLIKESFYKAVTIRNGRTFMKIAELLDNEH</sequence>
<comment type="caution">
    <text evidence="1">The sequence shown here is derived from an EMBL/GenBank/DDBJ whole genome shotgun (WGS) entry which is preliminary data.</text>
</comment>
<evidence type="ECO:0000313" key="1">
    <source>
        <dbReference type="EMBL" id="EGF87346.1"/>
    </source>
</evidence>